<keyword evidence="2" id="KW-1185">Reference proteome</keyword>
<evidence type="ECO:0000313" key="2">
    <source>
        <dbReference type="Proteomes" id="UP000005365"/>
    </source>
</evidence>
<dbReference type="Proteomes" id="UP000005365">
    <property type="component" value="Unassembled WGS sequence"/>
</dbReference>
<accession>C6M6L7</accession>
<evidence type="ECO:0000313" key="1">
    <source>
        <dbReference type="EMBL" id="EET43988.1"/>
    </source>
</evidence>
<dbReference type="AlphaFoldDB" id="C6M6L7"/>
<comment type="caution">
    <text evidence="1">The sequence shown here is derived from an EMBL/GenBank/DDBJ whole genome shotgun (WGS) entry which is preliminary data.</text>
</comment>
<proteinExistence type="predicted"/>
<protein>
    <submittedName>
        <fullName evidence="1">Uncharacterized protein</fullName>
    </submittedName>
</protein>
<gene>
    <name evidence="1" type="ORF">NEISICOT_02169</name>
</gene>
<dbReference type="EMBL" id="ACKO02000013">
    <property type="protein sequence ID" value="EET43988.1"/>
    <property type="molecule type" value="Genomic_DNA"/>
</dbReference>
<name>C6M6L7_NEISI</name>
<organism evidence="1 2">
    <name type="scientific">Neisseria sicca ATCC 29256</name>
    <dbReference type="NCBI Taxonomy" id="547045"/>
    <lineage>
        <taxon>Bacteria</taxon>
        <taxon>Pseudomonadati</taxon>
        <taxon>Pseudomonadota</taxon>
        <taxon>Betaproteobacteria</taxon>
        <taxon>Neisseriales</taxon>
        <taxon>Neisseriaceae</taxon>
        <taxon>Neisseria</taxon>
    </lineage>
</organism>
<sequence>MHSGFEHVLNLVEQTAFISKLLLSYFQTTSILERSSENRFRQTISTKPSKRPNRSDARTAFVVNAGRFRFG</sequence>
<reference evidence="1" key="1">
    <citation type="submission" date="2009-07" db="EMBL/GenBank/DDBJ databases">
        <authorList>
            <person name="Weinstock G."/>
            <person name="Sodergren E."/>
            <person name="Clifton S."/>
            <person name="Fulton L."/>
            <person name="Fulton B."/>
            <person name="Courtney L."/>
            <person name="Fronick C."/>
            <person name="Harrison M."/>
            <person name="Strong C."/>
            <person name="Farmer C."/>
            <person name="Delahaunty K."/>
            <person name="Markovic C."/>
            <person name="Hall O."/>
            <person name="Minx P."/>
            <person name="Tomlinson C."/>
            <person name="Mitreva M."/>
            <person name="Nelson J."/>
            <person name="Hou S."/>
            <person name="Wollam A."/>
            <person name="Pepin K.H."/>
            <person name="Johnson M."/>
            <person name="Bhonagiri V."/>
            <person name="Nash W.E."/>
            <person name="Warren W."/>
            <person name="Chinwalla A."/>
            <person name="Mardis E.R."/>
            <person name="Wilson R.K."/>
        </authorList>
    </citation>
    <scope>NUCLEOTIDE SEQUENCE [LARGE SCALE GENOMIC DNA]</scope>
    <source>
        <strain evidence="1">ATCC 29256</strain>
    </source>
</reference>